<accession>A0A239IY21</accession>
<evidence type="ECO:0000313" key="3">
    <source>
        <dbReference type="Proteomes" id="UP000198356"/>
    </source>
</evidence>
<name>A0A239IY21_9BACT</name>
<dbReference type="EMBL" id="FZOU01000003">
    <property type="protein sequence ID" value="SNS98282.1"/>
    <property type="molecule type" value="Genomic_DNA"/>
</dbReference>
<dbReference type="Proteomes" id="UP000198356">
    <property type="component" value="Unassembled WGS sequence"/>
</dbReference>
<organism evidence="2 3">
    <name type="scientific">Granulicella rosea</name>
    <dbReference type="NCBI Taxonomy" id="474952"/>
    <lineage>
        <taxon>Bacteria</taxon>
        <taxon>Pseudomonadati</taxon>
        <taxon>Acidobacteriota</taxon>
        <taxon>Terriglobia</taxon>
        <taxon>Terriglobales</taxon>
        <taxon>Acidobacteriaceae</taxon>
        <taxon>Granulicella</taxon>
    </lineage>
</organism>
<dbReference type="AlphaFoldDB" id="A0A239IY21"/>
<proteinExistence type="predicted"/>
<reference evidence="2 3" key="1">
    <citation type="submission" date="2017-06" db="EMBL/GenBank/DDBJ databases">
        <authorList>
            <person name="Kim H.J."/>
            <person name="Triplett B.A."/>
        </authorList>
    </citation>
    <scope>NUCLEOTIDE SEQUENCE [LARGE SCALE GENOMIC DNA]</scope>
    <source>
        <strain evidence="2 3">DSM 18704</strain>
    </source>
</reference>
<feature type="region of interest" description="Disordered" evidence="1">
    <location>
        <begin position="50"/>
        <end position="87"/>
    </location>
</feature>
<sequence length="87" mass="9396">MHGHHIAPMNANQLSLYSALAAEKAANAQRAAEVRRKLLGQPVLLEEDEFRVSGGNEGAPDQHSRRQHAKAAAVEGEESGEPISMWA</sequence>
<evidence type="ECO:0000313" key="2">
    <source>
        <dbReference type="EMBL" id="SNS98282.1"/>
    </source>
</evidence>
<dbReference type="RefSeq" id="WP_142988304.1">
    <property type="nucleotide sequence ID" value="NZ_FZOU01000003.1"/>
</dbReference>
<keyword evidence="3" id="KW-1185">Reference proteome</keyword>
<protein>
    <submittedName>
        <fullName evidence="2">Uncharacterized protein</fullName>
    </submittedName>
</protein>
<gene>
    <name evidence="2" type="ORF">SAMN05421770_103333</name>
</gene>
<evidence type="ECO:0000256" key="1">
    <source>
        <dbReference type="SAM" id="MobiDB-lite"/>
    </source>
</evidence>